<comment type="caution">
    <text evidence="3">The sequence shown here is derived from an EMBL/GenBank/DDBJ whole genome shotgun (WGS) entry which is preliminary data.</text>
</comment>
<dbReference type="PRINTS" id="PR01713">
    <property type="entry name" value="NUCEPIMERASE"/>
</dbReference>
<feature type="domain" description="NAD-dependent epimerase/dehydratase" evidence="2">
    <location>
        <begin position="5"/>
        <end position="267"/>
    </location>
</feature>
<reference evidence="4" key="1">
    <citation type="submission" date="2023-07" db="EMBL/GenBank/DDBJ databases">
        <authorList>
            <person name="Colorado M.A."/>
            <person name="Villamil L.M."/>
            <person name="Melo J.F."/>
            <person name="Rodriguez J.A."/>
            <person name="Ruiz R.Y."/>
        </authorList>
    </citation>
    <scope>NUCLEOTIDE SEQUENCE [LARGE SCALE GENOMIC DNA]</scope>
    <source>
        <strain evidence="4">C33</strain>
    </source>
</reference>
<evidence type="ECO:0000313" key="3">
    <source>
        <dbReference type="EMBL" id="MDX8335945.1"/>
    </source>
</evidence>
<organism evidence="3 4">
    <name type="scientific">Candidatus Cetobacterium colombiensis</name>
    <dbReference type="NCBI Taxonomy" id="3073100"/>
    <lineage>
        <taxon>Bacteria</taxon>
        <taxon>Fusobacteriati</taxon>
        <taxon>Fusobacteriota</taxon>
        <taxon>Fusobacteriia</taxon>
        <taxon>Fusobacteriales</taxon>
        <taxon>Fusobacteriaceae</taxon>
        <taxon>Cetobacterium</taxon>
    </lineage>
</organism>
<dbReference type="Proteomes" id="UP001279681">
    <property type="component" value="Unassembled WGS sequence"/>
</dbReference>
<evidence type="ECO:0000259" key="2">
    <source>
        <dbReference type="Pfam" id="PF01370"/>
    </source>
</evidence>
<accession>A0ABU4W9Y0</accession>
<dbReference type="EC" id="4.2.1.47" evidence="3"/>
<comment type="similarity">
    <text evidence="1">Belongs to the NAD(P)-dependent epimerase/dehydratase family.</text>
</comment>
<name>A0ABU4W9Y0_9FUSO</name>
<dbReference type="Gene3D" id="3.90.25.10">
    <property type="entry name" value="UDP-galactose 4-epimerase, domain 1"/>
    <property type="match status" value="1"/>
</dbReference>
<dbReference type="EMBL" id="JAVIKH010000005">
    <property type="protein sequence ID" value="MDX8335945.1"/>
    <property type="molecule type" value="Genomic_DNA"/>
</dbReference>
<proteinExistence type="inferred from homology"/>
<keyword evidence="4" id="KW-1185">Reference proteome</keyword>
<dbReference type="Gene3D" id="3.40.50.720">
    <property type="entry name" value="NAD(P)-binding Rossmann-like Domain"/>
    <property type="match status" value="1"/>
</dbReference>
<keyword evidence="3" id="KW-0456">Lyase</keyword>
<sequence>MKTYLITGGAGFIGSTLSERILKDGNRVIAIDSFNDFYDYRIKLNNVLEANKKSLDFSSDLKDENVKALKNLVDSENYKLEYVDIRDLKELERIFKENKIDTVIHLAGLGGVRPSIEDPLLYEEVNVRGTNNIFEVMRRTGVKKILAASSSSVYGNNESVPFKETDIVDFAISPYAASKKANEVLAHTYHHLFNIDVVMLRFFTVFGPRQRPDLAIYKFTKLIDEGKEIPFFGDGSTSRDYTYVDDIVKGVMLLANYVENNSNVYEISNIGGSDPVSLKEMVEVIEEVLGKEAKINRLPMQPGDVNRTYADLTKIKNLVGYEADNTFKEGIEKFVKWYFEKVKK</sequence>
<dbReference type="GO" id="GO:0008446">
    <property type="term" value="F:GDP-mannose 4,6-dehydratase activity"/>
    <property type="evidence" value="ECO:0007669"/>
    <property type="project" value="UniProtKB-EC"/>
</dbReference>
<protein>
    <submittedName>
        <fullName evidence="3">GDP-mannose 4,6-dehydratase</fullName>
        <ecNumber evidence="3">4.2.1.47</ecNumber>
    </submittedName>
</protein>
<dbReference type="InterPro" id="IPR001509">
    <property type="entry name" value="Epimerase_deHydtase"/>
</dbReference>
<gene>
    <name evidence="3" type="ORF">RFV38_05455</name>
</gene>
<dbReference type="Pfam" id="PF01370">
    <property type="entry name" value="Epimerase"/>
    <property type="match status" value="1"/>
</dbReference>
<dbReference type="PANTHER" id="PTHR43000">
    <property type="entry name" value="DTDP-D-GLUCOSE 4,6-DEHYDRATASE-RELATED"/>
    <property type="match status" value="1"/>
</dbReference>
<dbReference type="RefSeq" id="WP_320313349.1">
    <property type="nucleotide sequence ID" value="NZ_JAVIKH010000005.1"/>
</dbReference>
<evidence type="ECO:0000256" key="1">
    <source>
        <dbReference type="ARBA" id="ARBA00007637"/>
    </source>
</evidence>
<dbReference type="InterPro" id="IPR036291">
    <property type="entry name" value="NAD(P)-bd_dom_sf"/>
</dbReference>
<evidence type="ECO:0000313" key="4">
    <source>
        <dbReference type="Proteomes" id="UP001279681"/>
    </source>
</evidence>
<dbReference type="SUPFAM" id="SSF51735">
    <property type="entry name" value="NAD(P)-binding Rossmann-fold domains"/>
    <property type="match status" value="1"/>
</dbReference>